<organism evidence="3 4">
    <name type="scientific">Tegillarca granosa</name>
    <name type="common">Malaysian cockle</name>
    <name type="synonym">Anadara granosa</name>
    <dbReference type="NCBI Taxonomy" id="220873"/>
    <lineage>
        <taxon>Eukaryota</taxon>
        <taxon>Metazoa</taxon>
        <taxon>Spiralia</taxon>
        <taxon>Lophotrochozoa</taxon>
        <taxon>Mollusca</taxon>
        <taxon>Bivalvia</taxon>
        <taxon>Autobranchia</taxon>
        <taxon>Pteriomorphia</taxon>
        <taxon>Arcoida</taxon>
        <taxon>Arcoidea</taxon>
        <taxon>Arcidae</taxon>
        <taxon>Tegillarca</taxon>
    </lineage>
</organism>
<feature type="domain" description="CN hydrolase" evidence="2">
    <location>
        <begin position="24"/>
        <end position="285"/>
    </location>
</feature>
<dbReference type="SUPFAM" id="SSF56317">
    <property type="entry name" value="Carbon-nitrogen hydrolase"/>
    <property type="match status" value="1"/>
</dbReference>
<dbReference type="PANTHER" id="PTHR23088:SF27">
    <property type="entry name" value="DEAMINATED GLUTATHIONE AMIDASE"/>
    <property type="match status" value="1"/>
</dbReference>
<evidence type="ECO:0000313" key="3">
    <source>
        <dbReference type="EMBL" id="KAJ8302149.1"/>
    </source>
</evidence>
<accession>A0ABQ9E9X2</accession>
<dbReference type="Proteomes" id="UP001217089">
    <property type="component" value="Unassembled WGS sequence"/>
</dbReference>
<dbReference type="Gene3D" id="3.60.110.10">
    <property type="entry name" value="Carbon-nitrogen hydrolase"/>
    <property type="match status" value="1"/>
</dbReference>
<evidence type="ECO:0000259" key="2">
    <source>
        <dbReference type="PROSITE" id="PS50263"/>
    </source>
</evidence>
<gene>
    <name evidence="3" type="ORF">KUTeg_021136</name>
</gene>
<evidence type="ECO:0000256" key="1">
    <source>
        <dbReference type="ARBA" id="ARBA00022801"/>
    </source>
</evidence>
<evidence type="ECO:0000313" key="4">
    <source>
        <dbReference type="Proteomes" id="UP001217089"/>
    </source>
</evidence>
<reference evidence="3 4" key="1">
    <citation type="submission" date="2022-12" db="EMBL/GenBank/DDBJ databases">
        <title>Chromosome-level genome of Tegillarca granosa.</title>
        <authorList>
            <person name="Kim J."/>
        </authorList>
    </citation>
    <scope>NUCLEOTIDE SEQUENCE [LARGE SCALE GENOMIC DNA]</scope>
    <source>
        <strain evidence="3">Teg-2019</strain>
        <tissue evidence="3">Adductor muscle</tissue>
    </source>
</reference>
<keyword evidence="4" id="KW-1185">Reference proteome</keyword>
<dbReference type="InterPro" id="IPR045254">
    <property type="entry name" value="Nit1/2_C-N_Hydrolase"/>
</dbReference>
<dbReference type="Pfam" id="PF00795">
    <property type="entry name" value="CN_hydrolase"/>
    <property type="match status" value="1"/>
</dbReference>
<dbReference type="EMBL" id="JARBDR010000918">
    <property type="protein sequence ID" value="KAJ8302149.1"/>
    <property type="molecule type" value="Genomic_DNA"/>
</dbReference>
<dbReference type="PANTHER" id="PTHR23088">
    <property type="entry name" value="NITRILASE-RELATED"/>
    <property type="match status" value="1"/>
</dbReference>
<protein>
    <recommendedName>
        <fullName evidence="2">CN hydrolase domain-containing protein</fullName>
    </recommendedName>
</protein>
<dbReference type="PROSITE" id="PS50263">
    <property type="entry name" value="CN_HYDROLASE"/>
    <property type="match status" value="1"/>
</dbReference>
<dbReference type="InterPro" id="IPR003010">
    <property type="entry name" value="C-N_Hydrolase"/>
</dbReference>
<dbReference type="CDD" id="cd07572">
    <property type="entry name" value="nit"/>
    <property type="match status" value="1"/>
</dbReference>
<sequence>MPEGRDIKCRMLQRNSMKLFNTLFRCTLDKKIPTYCCFRAFSKMTAKELSPPGQLPLIGMVFLPEAADFIGESKKQSNELSESIDGEMINRYKQLAKDQDIWISVGSFHQKDPAGDSNRVHNTQVIIDSGGNIQETYSKTHLFDLDIKGKVRLCESDYTVPGDRIVPPVTTPVGKVGLAIVSFMLFEKSLWNRSIWSYNNCYDLRFPELSLLLSQQGAEIITYPSAFTQTTGMAHWETYVVAAAQTGKHNDKRSSYGHAMIIDPWGTVIAQCHEGTDVCVAEIDISYLRKIISKAIEKHYNGTSRTIAIQDGKDAGQTVMLEHHDKNMKKSEMRS</sequence>
<proteinExistence type="predicted"/>
<keyword evidence="1" id="KW-0378">Hydrolase</keyword>
<comment type="caution">
    <text evidence="3">The sequence shown here is derived from an EMBL/GenBank/DDBJ whole genome shotgun (WGS) entry which is preliminary data.</text>
</comment>
<name>A0ABQ9E9X2_TEGGR</name>
<dbReference type="InterPro" id="IPR036526">
    <property type="entry name" value="C-N_Hydrolase_sf"/>
</dbReference>